<name>A0A1C3K298_9BURK</name>
<dbReference type="GO" id="GO:0006605">
    <property type="term" value="P:protein targeting"/>
    <property type="evidence" value="ECO:0007669"/>
    <property type="project" value="UniProtKB-UniRule"/>
</dbReference>
<feature type="transmembrane region" description="Helical" evidence="7">
    <location>
        <begin position="225"/>
        <end position="242"/>
    </location>
</feature>
<keyword evidence="6 7" id="KW-0472">Membrane</keyword>
<comment type="subcellular location">
    <subcellularLocation>
        <location evidence="1 7">Cell membrane</location>
        <topology evidence="1 7">Multi-pass membrane protein</topology>
    </subcellularLocation>
</comment>
<evidence type="ECO:0000256" key="4">
    <source>
        <dbReference type="ARBA" id="ARBA00022692"/>
    </source>
</evidence>
<reference evidence="8 10" key="1">
    <citation type="submission" date="2016-06" db="EMBL/GenBank/DDBJ databases">
        <authorList>
            <person name="Kjaerup R.B."/>
            <person name="Dalgaard T.S."/>
            <person name="Juul-Madsen H.R."/>
        </authorList>
    </citation>
    <scope>NUCLEOTIDE SEQUENCE [LARGE SCALE GENOMIC DNA]</scope>
    <source>
        <strain evidence="8">Orrdi1</strain>
    </source>
</reference>
<dbReference type="PANTHER" id="PTHR30065">
    <property type="entry name" value="FLAGELLAR BIOSYNTHETIC PROTEIN FLIR"/>
    <property type="match status" value="1"/>
</dbReference>
<evidence type="ECO:0000256" key="3">
    <source>
        <dbReference type="ARBA" id="ARBA00022475"/>
    </source>
</evidence>
<keyword evidence="10" id="KW-1185">Reference proteome</keyword>
<dbReference type="Pfam" id="PF01311">
    <property type="entry name" value="Bac_export_1"/>
    <property type="match status" value="1"/>
</dbReference>
<organism evidence="8 10">
    <name type="scientific">Orrella dioscoreae</name>
    <dbReference type="NCBI Taxonomy" id="1851544"/>
    <lineage>
        <taxon>Bacteria</taxon>
        <taxon>Pseudomonadati</taxon>
        <taxon>Pseudomonadota</taxon>
        <taxon>Betaproteobacteria</taxon>
        <taxon>Burkholderiales</taxon>
        <taxon>Alcaligenaceae</taxon>
        <taxon>Orrella</taxon>
    </lineage>
</organism>
<dbReference type="KEGG" id="odi:ODI_R0615"/>
<evidence type="ECO:0000313" key="9">
    <source>
        <dbReference type="EMBL" id="SOE47046.1"/>
    </source>
</evidence>
<evidence type="ECO:0000256" key="1">
    <source>
        <dbReference type="ARBA" id="ARBA00004651"/>
    </source>
</evidence>
<dbReference type="EMBL" id="LT907988">
    <property type="protein sequence ID" value="SOE47046.1"/>
    <property type="molecule type" value="Genomic_DNA"/>
</dbReference>
<dbReference type="InterPro" id="IPR002010">
    <property type="entry name" value="T3SS_IM_R"/>
</dbReference>
<evidence type="ECO:0000313" key="8">
    <source>
        <dbReference type="EMBL" id="SBT25629.1"/>
    </source>
</evidence>
<dbReference type="PANTHER" id="PTHR30065:SF1">
    <property type="entry name" value="SURFACE PRESENTATION OF ANTIGENS PROTEIN SPAR"/>
    <property type="match status" value="1"/>
</dbReference>
<protein>
    <submittedName>
        <fullName evidence="8">Type III secretion inner membrane protein (YscT,HrcT,SpaR,EscT,EpaR1,homologous to flagellar export components)</fullName>
    </submittedName>
</protein>
<dbReference type="GO" id="GO:0005886">
    <property type="term" value="C:plasma membrane"/>
    <property type="evidence" value="ECO:0007669"/>
    <property type="project" value="UniProtKB-SubCell"/>
</dbReference>
<keyword evidence="8" id="KW-0282">Flagellum</keyword>
<evidence type="ECO:0000256" key="7">
    <source>
        <dbReference type="RuleBase" id="RU362072"/>
    </source>
</evidence>
<keyword evidence="8" id="KW-0966">Cell projection</keyword>
<dbReference type="NCBIfam" id="TIGR01401">
    <property type="entry name" value="fliR_like_III"/>
    <property type="match status" value="1"/>
</dbReference>
<accession>A0A1C3K298</accession>
<reference evidence="9 10" key="2">
    <citation type="submission" date="2017-08" db="EMBL/GenBank/DDBJ databases">
        <authorList>
            <person name="de Groot N.N."/>
        </authorList>
    </citation>
    <scope>NUCLEOTIDE SEQUENCE [LARGE SCALE GENOMIC DNA]</scope>
    <source>
        <strain evidence="9">Orrdi1</strain>
    </source>
</reference>
<feature type="transmembrane region" description="Helical" evidence="7">
    <location>
        <begin position="12"/>
        <end position="34"/>
    </location>
</feature>
<evidence type="ECO:0000313" key="10">
    <source>
        <dbReference type="Proteomes" id="UP000078558"/>
    </source>
</evidence>
<dbReference type="PRINTS" id="PR00953">
    <property type="entry name" value="TYPE3IMRPROT"/>
</dbReference>
<keyword evidence="4 7" id="KW-0812">Transmembrane</keyword>
<evidence type="ECO:0000256" key="6">
    <source>
        <dbReference type="ARBA" id="ARBA00023136"/>
    </source>
</evidence>
<evidence type="ECO:0000256" key="2">
    <source>
        <dbReference type="ARBA" id="ARBA00009772"/>
    </source>
</evidence>
<dbReference type="Proteomes" id="UP000078558">
    <property type="component" value="Chromosome I"/>
</dbReference>
<feature type="transmembrane region" description="Helical" evidence="7">
    <location>
        <begin position="131"/>
        <end position="154"/>
    </location>
</feature>
<dbReference type="InterPro" id="IPR006304">
    <property type="entry name" value="T3SS_SpaR/YscT"/>
</dbReference>
<feature type="transmembrane region" description="Helical" evidence="7">
    <location>
        <begin position="192"/>
        <end position="213"/>
    </location>
</feature>
<comment type="similarity">
    <text evidence="2 7">Belongs to the FliR/MopE/SpaR family.</text>
</comment>
<dbReference type="AlphaFoldDB" id="A0A1C3K298"/>
<keyword evidence="8" id="KW-0969">Cilium</keyword>
<keyword evidence="3 7" id="KW-1003">Cell membrane</keyword>
<sequence>MDITVHEMGREAIQLLIMTGLCSIRLAVLFIIFPPTAGDYLQGLVRNGIVIVWSFFIAVSQSPDQLLMHGAVLVLICLKEALIGLVLGYAAGAVFWVAQSVGSYVDELNGYNNVQSSNPSYGEQTSILGTLLGQCAIVVFWGLGGMIVLLGILYDSYRWWPLASLSPAPAAMLGDFVLRQTDSMMLMLAKMAMPFMVLLVIIDLAIGMAARVAAKLELQTLGQPLKGAFALVALAMLVATFVDQVKDQITLAELREQISALGLREGPAGGAATPLQGRGDR</sequence>
<dbReference type="STRING" id="1851544.ODI_03557"/>
<dbReference type="EMBL" id="FLRC01000021">
    <property type="protein sequence ID" value="SBT25629.1"/>
    <property type="molecule type" value="Genomic_DNA"/>
</dbReference>
<proteinExistence type="inferred from homology"/>
<keyword evidence="5 7" id="KW-1133">Transmembrane helix</keyword>
<feature type="transmembrane region" description="Helical" evidence="7">
    <location>
        <begin position="40"/>
        <end position="59"/>
    </location>
</feature>
<feature type="transmembrane region" description="Helical" evidence="7">
    <location>
        <begin position="71"/>
        <end position="98"/>
    </location>
</feature>
<evidence type="ECO:0000256" key="5">
    <source>
        <dbReference type="ARBA" id="ARBA00022989"/>
    </source>
</evidence>
<dbReference type="RefSeq" id="WP_067753924.1">
    <property type="nucleotide sequence ID" value="NZ_LT907988.1"/>
</dbReference>
<dbReference type="OrthoDB" id="9153610at2"/>
<gene>
    <name evidence="8" type="ORF">ODI_03557</name>
    <name evidence="9" type="ORF">ODI_R0615</name>
</gene>